<proteinExistence type="predicted"/>
<sequence length="585" mass="67705">MNETFSSLMPYTTDQESYGSKVIGRPGQPDRDLLAYHVNAGWPVRSTSDYSALEKTNVSKSLTMSRSDADISNNVQSRNNRMPVPQHKGLQECKKNLLLENKHLKEQISVSKGLYEELEELRKKLKDETKRRQIAERKVTDALKTTNADDSKEKSFSKNKPSITISTHEKEQEFVTNAHDVKEYPTQGKAVNAEEFPMESGRSLIEKKYVEEREKRIELEGIVSQFREDLKSKTKECAQISVGQKMALALAEQFRAKYEKDSRRNSSDDESYLMKALKDSNKECLKLQDELSRLNKTQEQNMTNAYKERALKAEVELQSLQKHLEHYSKQNPLDSKVVQTVLEKHKQAYSELLLAKRCSDAEYKARCRRLEGEVARLHAYYEKRIRTLNDRIKELMLQLQEKIICIDSFTNSKDNCDVNTLKKTVSEMNVEARQRDAEIGALNAIIADKDNYAKHIEKQKEEAMEKLNDIQKAVGELQSELNNKNAEIGRLLEKVQEKCEEISIKEKLLMDHSETVTTLRKTLSEIKKSDEHSREELVSQLTILKEENARLLENVREMAQTILETEKFKEGQEKNMFLCGSWKHR</sequence>
<evidence type="ECO:0000313" key="2">
    <source>
        <dbReference type="EMBL" id="JAG15272.1"/>
    </source>
</evidence>
<dbReference type="EMBL" id="GBHO01028332">
    <property type="protein sequence ID" value="JAG15272.1"/>
    <property type="molecule type" value="Transcribed_RNA"/>
</dbReference>
<protein>
    <submittedName>
        <fullName evidence="2">Uncharacterized protein</fullName>
    </submittedName>
</protein>
<reference evidence="2" key="1">
    <citation type="journal article" date="2014" name="PLoS ONE">
        <title>Transcriptome-Based Identification of ABC Transporters in the Western Tarnished Plant Bug Lygus hesperus.</title>
        <authorList>
            <person name="Hull J.J."/>
            <person name="Chaney K."/>
            <person name="Geib S.M."/>
            <person name="Fabrick J.A."/>
            <person name="Brent C.S."/>
            <person name="Walsh D."/>
            <person name="Lavine L.C."/>
        </authorList>
    </citation>
    <scope>NUCLEOTIDE SEQUENCE</scope>
</reference>
<name>A0A0A9X3G1_LYGHE</name>
<reference evidence="2" key="2">
    <citation type="submission" date="2014-07" db="EMBL/GenBank/DDBJ databases">
        <authorList>
            <person name="Hull J."/>
        </authorList>
    </citation>
    <scope>NUCLEOTIDE SEQUENCE</scope>
</reference>
<dbReference type="EMBL" id="GBRD01015703">
    <property type="protein sequence ID" value="JAG50123.1"/>
    <property type="molecule type" value="Transcribed_RNA"/>
</dbReference>
<evidence type="ECO:0000313" key="3">
    <source>
        <dbReference type="EMBL" id="JAG50123.1"/>
    </source>
</evidence>
<feature type="coiled-coil region" evidence="1">
    <location>
        <begin position="453"/>
        <end position="501"/>
    </location>
</feature>
<keyword evidence="1" id="KW-0175">Coiled coil</keyword>
<feature type="coiled-coil region" evidence="1">
    <location>
        <begin position="534"/>
        <end position="561"/>
    </location>
</feature>
<dbReference type="AlphaFoldDB" id="A0A0A9X3G1"/>
<gene>
    <name evidence="2" type="ORF">CM83_16656</name>
</gene>
<accession>A0A0A9X3G1</accession>
<reference evidence="3" key="3">
    <citation type="submission" date="2014-09" db="EMBL/GenBank/DDBJ databases">
        <authorList>
            <person name="Magalhaes I.L.F."/>
            <person name="Oliveira U."/>
            <person name="Santos F.R."/>
            <person name="Vidigal T.H.D.A."/>
            <person name="Brescovit A.D."/>
            <person name="Santos A.J."/>
        </authorList>
    </citation>
    <scope>NUCLEOTIDE SEQUENCE</scope>
</reference>
<feature type="coiled-coil region" evidence="1">
    <location>
        <begin position="101"/>
        <end position="138"/>
    </location>
</feature>
<feature type="coiled-coil region" evidence="1">
    <location>
        <begin position="277"/>
        <end position="330"/>
    </location>
</feature>
<evidence type="ECO:0000256" key="1">
    <source>
        <dbReference type="SAM" id="Coils"/>
    </source>
</evidence>
<organism evidence="2">
    <name type="scientific">Lygus hesperus</name>
    <name type="common">Western plant bug</name>
    <dbReference type="NCBI Taxonomy" id="30085"/>
    <lineage>
        <taxon>Eukaryota</taxon>
        <taxon>Metazoa</taxon>
        <taxon>Ecdysozoa</taxon>
        <taxon>Arthropoda</taxon>
        <taxon>Hexapoda</taxon>
        <taxon>Insecta</taxon>
        <taxon>Pterygota</taxon>
        <taxon>Neoptera</taxon>
        <taxon>Paraneoptera</taxon>
        <taxon>Hemiptera</taxon>
        <taxon>Heteroptera</taxon>
        <taxon>Panheteroptera</taxon>
        <taxon>Cimicomorpha</taxon>
        <taxon>Miridae</taxon>
        <taxon>Mirini</taxon>
        <taxon>Lygus</taxon>
    </lineage>
</organism>